<reference evidence="2" key="1">
    <citation type="journal article" date="2022" name="Mol. Ecol. Resour.">
        <title>The genomes of chicory, endive, great burdock and yacon provide insights into Asteraceae palaeo-polyploidization history and plant inulin production.</title>
        <authorList>
            <person name="Fan W."/>
            <person name="Wang S."/>
            <person name="Wang H."/>
            <person name="Wang A."/>
            <person name="Jiang F."/>
            <person name="Liu H."/>
            <person name="Zhao H."/>
            <person name="Xu D."/>
            <person name="Zhang Y."/>
        </authorList>
    </citation>
    <scope>NUCLEOTIDE SEQUENCE [LARGE SCALE GENOMIC DNA]</scope>
    <source>
        <strain evidence="2">cv. Yunnan</strain>
    </source>
</reference>
<dbReference type="EMBL" id="CM042034">
    <property type="protein sequence ID" value="KAI3761210.1"/>
    <property type="molecule type" value="Genomic_DNA"/>
</dbReference>
<proteinExistence type="predicted"/>
<accession>A0ACB9ERF4</accession>
<organism evidence="1 2">
    <name type="scientific">Smallanthus sonchifolius</name>
    <dbReference type="NCBI Taxonomy" id="185202"/>
    <lineage>
        <taxon>Eukaryota</taxon>
        <taxon>Viridiplantae</taxon>
        <taxon>Streptophyta</taxon>
        <taxon>Embryophyta</taxon>
        <taxon>Tracheophyta</taxon>
        <taxon>Spermatophyta</taxon>
        <taxon>Magnoliopsida</taxon>
        <taxon>eudicotyledons</taxon>
        <taxon>Gunneridae</taxon>
        <taxon>Pentapetalae</taxon>
        <taxon>asterids</taxon>
        <taxon>campanulids</taxon>
        <taxon>Asterales</taxon>
        <taxon>Asteraceae</taxon>
        <taxon>Asteroideae</taxon>
        <taxon>Heliantheae alliance</taxon>
        <taxon>Millerieae</taxon>
        <taxon>Smallanthus</taxon>
    </lineage>
</organism>
<gene>
    <name evidence="1" type="ORF">L1987_51622</name>
</gene>
<evidence type="ECO:0000313" key="1">
    <source>
        <dbReference type="EMBL" id="KAI3761210.1"/>
    </source>
</evidence>
<name>A0ACB9ERF4_9ASTR</name>
<comment type="caution">
    <text evidence="1">The sequence shown here is derived from an EMBL/GenBank/DDBJ whole genome shotgun (WGS) entry which is preliminary data.</text>
</comment>
<protein>
    <submittedName>
        <fullName evidence="1">Uncharacterized protein</fullName>
    </submittedName>
</protein>
<keyword evidence="2" id="KW-1185">Reference proteome</keyword>
<evidence type="ECO:0000313" key="2">
    <source>
        <dbReference type="Proteomes" id="UP001056120"/>
    </source>
</evidence>
<reference evidence="1 2" key="2">
    <citation type="journal article" date="2022" name="Mol. Ecol. Resour.">
        <title>The genomes of chicory, endive, great burdock and yacon provide insights into Asteraceae paleo-polyploidization history and plant inulin production.</title>
        <authorList>
            <person name="Fan W."/>
            <person name="Wang S."/>
            <person name="Wang H."/>
            <person name="Wang A."/>
            <person name="Jiang F."/>
            <person name="Liu H."/>
            <person name="Zhao H."/>
            <person name="Xu D."/>
            <person name="Zhang Y."/>
        </authorList>
    </citation>
    <scope>NUCLEOTIDE SEQUENCE [LARGE SCALE GENOMIC DNA]</scope>
    <source>
        <strain evidence="2">cv. Yunnan</strain>
        <tissue evidence="1">Leaves</tissue>
    </source>
</reference>
<sequence length="97" mass="11600">MGSLMAGWRSHVHHLQSERNRSLTKEEITSFWRSKRKNVSFLKLLIDSQRKTRWISSKWAFLNEPPKWSWETSYKYVAQFHIARKHIESIDLQGISA</sequence>
<dbReference type="Proteomes" id="UP001056120">
    <property type="component" value="Linkage Group LG17"/>
</dbReference>